<comment type="catalytic activity">
    <reaction evidence="6">
        <text>L-glutamate 5-semialdehyde + NAD(+) + H2O = L-glutamate + NADH + 2 H(+)</text>
        <dbReference type="Rhea" id="RHEA:30235"/>
        <dbReference type="ChEBI" id="CHEBI:15377"/>
        <dbReference type="ChEBI" id="CHEBI:15378"/>
        <dbReference type="ChEBI" id="CHEBI:29985"/>
        <dbReference type="ChEBI" id="CHEBI:57540"/>
        <dbReference type="ChEBI" id="CHEBI:57945"/>
        <dbReference type="ChEBI" id="CHEBI:58066"/>
        <dbReference type="EC" id="1.2.1.88"/>
    </reaction>
</comment>
<proteinExistence type="inferred from homology"/>
<dbReference type="SUPFAM" id="SSF51735">
    <property type="entry name" value="NAD(P)-binding Rossmann-fold domains"/>
    <property type="match status" value="1"/>
</dbReference>
<dbReference type="SUPFAM" id="SSF48179">
    <property type="entry name" value="6-phosphogluconate dehydrogenase C-terminal domain-like"/>
    <property type="match status" value="1"/>
</dbReference>
<evidence type="ECO:0000259" key="7">
    <source>
        <dbReference type="Pfam" id="PF00171"/>
    </source>
</evidence>
<gene>
    <name evidence="10" type="ORF">BJX63DRAFT_420580</name>
</gene>
<dbReference type="InterPro" id="IPR016162">
    <property type="entry name" value="Ald_DH_N"/>
</dbReference>
<evidence type="ECO:0000256" key="5">
    <source>
        <dbReference type="ARBA" id="ARBA00023027"/>
    </source>
</evidence>
<dbReference type="Pfam" id="PF03807">
    <property type="entry name" value="F420_oxidored"/>
    <property type="match status" value="1"/>
</dbReference>
<dbReference type="Gene3D" id="1.10.3730.10">
    <property type="entry name" value="ProC C-terminal domain-like"/>
    <property type="match status" value="1"/>
</dbReference>
<dbReference type="Gene3D" id="3.40.605.10">
    <property type="entry name" value="Aldehyde Dehydrogenase, Chain A, domain 1"/>
    <property type="match status" value="1"/>
</dbReference>
<keyword evidence="11" id="KW-1185">Reference proteome</keyword>
<dbReference type="EC" id="1.2.1.88" evidence="3"/>
<comment type="caution">
    <text evidence="10">The sequence shown here is derived from an EMBL/GenBank/DDBJ whole genome shotgun (WGS) entry which is preliminary data.</text>
</comment>
<dbReference type="InterPro" id="IPR016160">
    <property type="entry name" value="Ald_DH_CS_CYS"/>
</dbReference>
<dbReference type="InterPro" id="IPR028939">
    <property type="entry name" value="P5C_Rdtase_cat_N"/>
</dbReference>
<organism evidence="10 11">
    <name type="scientific">Aspergillus granulosus</name>
    <dbReference type="NCBI Taxonomy" id="176169"/>
    <lineage>
        <taxon>Eukaryota</taxon>
        <taxon>Fungi</taxon>
        <taxon>Dikarya</taxon>
        <taxon>Ascomycota</taxon>
        <taxon>Pezizomycotina</taxon>
        <taxon>Eurotiomycetes</taxon>
        <taxon>Eurotiomycetidae</taxon>
        <taxon>Eurotiales</taxon>
        <taxon>Aspergillaceae</taxon>
        <taxon>Aspergillus</taxon>
        <taxon>Aspergillus subgen. Nidulantes</taxon>
    </lineage>
</organism>
<dbReference type="InterPro" id="IPR000304">
    <property type="entry name" value="Pyrroline-COOH_reductase"/>
</dbReference>
<comment type="similarity">
    <text evidence="2">Belongs to the pyrroline-5-carboxylate reductase family.</text>
</comment>
<sequence length="808" mass="87965">MPATQYPEPDNAAGFLYEPGSEETKLLKAALIELESTVTEIPSIINGERLYTGRKSHQTNPWNRHAPLAEYHEVDAETITQKAIPGGLEARKTWSHMPFKDRAAIWKTAANLVASPKYRFKLMAATMLGQGKTVGQADGDCITEVIDTLIFHVHFTAQLYEQQPIKQFESSSSKLDYRPLEGFVLGISPFNFTALGAHIALTPALLGNVVLWKPSPMAVLSNYILYQIMEEAGLPKGVIQFLPVADPATVVSAALRSPDFAGLHYTGSSAVLRDLCTHIGVNTKVYRSIPRIVGESGGKNFHLVHNSCRDEDVQWIASAAARSAFEFQGQKCSALSRLYVPRSMWEQGGLKRALIEEAKRMTHGEDVKELDHPFGPLISEASFKRFHQFVQRSKEEGHELIYGGSTDGSKGFFVQPAIFEVNPASTIGGKQPEILTKELFGPLIAVQVYDDATDTAFTNTCHTIDSTSEYGLAGSVFARNREAIKIASEKLRDSVGMFVINDKSTGAVIGAHPFGGARSSGTNDKANSVNVLLRFSSIRTIKESYPQGESPFAVKHLICTVGTAASHRRVEEALSEHASNFTAFTAEYNTRAVEQADLVILAFKPVKRADVFAAPGFKEALRGKLVLSIMAGVTTEELARLAQIEDKSDGQLQLIRAMPNMAARIREAVTLYTSSPSTTPSNLKIADWIFRQVGEAHQIPEKMFDICAVLVGCAGSLLLLAIDGLLDAAVAEGVKRPEVQNLVVNSAIGMMKLVPAGDHPSVLREKIASPGGCSIRALLELEKLGVRSAFTTAILKAAERSKEISSLW</sequence>
<dbReference type="HAMAP" id="MF_01925">
    <property type="entry name" value="P5C_reductase"/>
    <property type="match status" value="1"/>
</dbReference>
<evidence type="ECO:0000256" key="4">
    <source>
        <dbReference type="ARBA" id="ARBA00023002"/>
    </source>
</evidence>
<dbReference type="Gene3D" id="3.40.309.10">
    <property type="entry name" value="Aldehyde Dehydrogenase, Chain A, domain 2"/>
    <property type="match status" value="1"/>
</dbReference>
<dbReference type="Pfam" id="PF00171">
    <property type="entry name" value="Aldedh"/>
    <property type="match status" value="1"/>
</dbReference>
<dbReference type="Gene3D" id="3.40.50.720">
    <property type="entry name" value="NAD(P)-binding Rossmann-like Domain"/>
    <property type="match status" value="1"/>
</dbReference>
<evidence type="ECO:0000259" key="8">
    <source>
        <dbReference type="Pfam" id="PF03807"/>
    </source>
</evidence>
<keyword evidence="5" id="KW-0520">NAD</keyword>
<evidence type="ECO:0000313" key="10">
    <source>
        <dbReference type="EMBL" id="KAL2814977.1"/>
    </source>
</evidence>
<dbReference type="PANTHER" id="PTHR42862">
    <property type="entry name" value="DELTA-1-PYRROLINE-5-CARBOXYLATE DEHYDROGENASE 1, ISOFORM A-RELATED"/>
    <property type="match status" value="1"/>
</dbReference>
<dbReference type="InterPro" id="IPR050485">
    <property type="entry name" value="Proline_metab_enzyme"/>
</dbReference>
<accession>A0ABR4HJR0</accession>
<feature type="domain" description="Aldehyde dehydrogenase" evidence="7">
    <location>
        <begin position="56"/>
        <end position="541"/>
    </location>
</feature>
<evidence type="ECO:0000313" key="11">
    <source>
        <dbReference type="Proteomes" id="UP001610334"/>
    </source>
</evidence>
<dbReference type="InterPro" id="IPR016161">
    <property type="entry name" value="Ald_DH/histidinol_DH"/>
</dbReference>
<reference evidence="10 11" key="1">
    <citation type="submission" date="2024-07" db="EMBL/GenBank/DDBJ databases">
        <title>Section-level genome sequencing and comparative genomics of Aspergillus sections Usti and Cavernicolus.</title>
        <authorList>
            <consortium name="Lawrence Berkeley National Laboratory"/>
            <person name="Nybo J.L."/>
            <person name="Vesth T.C."/>
            <person name="Theobald S."/>
            <person name="Frisvad J.C."/>
            <person name="Larsen T.O."/>
            <person name="Kjaerboelling I."/>
            <person name="Rothschild-Mancinelli K."/>
            <person name="Lyhne E.K."/>
            <person name="Kogle M.E."/>
            <person name="Barry K."/>
            <person name="Clum A."/>
            <person name="Na H."/>
            <person name="Ledsgaard L."/>
            <person name="Lin J."/>
            <person name="Lipzen A."/>
            <person name="Kuo A."/>
            <person name="Riley R."/>
            <person name="Mondo S."/>
            <person name="Labutti K."/>
            <person name="Haridas S."/>
            <person name="Pangalinan J."/>
            <person name="Salamov A.A."/>
            <person name="Simmons B.A."/>
            <person name="Magnuson J.K."/>
            <person name="Chen J."/>
            <person name="Drula E."/>
            <person name="Henrissat B."/>
            <person name="Wiebenga A."/>
            <person name="Lubbers R.J."/>
            <person name="Gomes A.C."/>
            <person name="Makela M.R."/>
            <person name="Stajich J."/>
            <person name="Grigoriev I.V."/>
            <person name="Mortensen U.H."/>
            <person name="De Vries R.P."/>
            <person name="Baker S.E."/>
            <person name="Andersen M.R."/>
        </authorList>
    </citation>
    <scope>NUCLEOTIDE SEQUENCE [LARGE SCALE GENOMIC DNA]</scope>
    <source>
        <strain evidence="10 11">CBS 588.65</strain>
    </source>
</reference>
<dbReference type="PROSITE" id="PS00070">
    <property type="entry name" value="ALDEHYDE_DEHYDR_CYS"/>
    <property type="match status" value="1"/>
</dbReference>
<feature type="domain" description="Pyrroline-5-carboxylate reductase catalytic N-terminal" evidence="8">
    <location>
        <begin position="568"/>
        <end position="632"/>
    </location>
</feature>
<dbReference type="InterPro" id="IPR008927">
    <property type="entry name" value="6-PGluconate_DH-like_C_sf"/>
</dbReference>
<evidence type="ECO:0000256" key="3">
    <source>
        <dbReference type="ARBA" id="ARBA00012884"/>
    </source>
</evidence>
<dbReference type="Pfam" id="PF14748">
    <property type="entry name" value="P5CR_dimer"/>
    <property type="match status" value="1"/>
</dbReference>
<evidence type="ECO:0000256" key="6">
    <source>
        <dbReference type="ARBA" id="ARBA00048142"/>
    </source>
</evidence>
<protein>
    <recommendedName>
        <fullName evidence="3">L-glutamate gamma-semialdehyde dehydrogenase</fullName>
        <ecNumber evidence="3">1.2.1.88</ecNumber>
    </recommendedName>
</protein>
<dbReference type="InterPro" id="IPR015590">
    <property type="entry name" value="Aldehyde_DH_dom"/>
</dbReference>
<dbReference type="SUPFAM" id="SSF53720">
    <property type="entry name" value="ALDH-like"/>
    <property type="match status" value="1"/>
</dbReference>
<dbReference type="PANTHER" id="PTHR42862:SF1">
    <property type="entry name" value="DELTA-1-PYRROLINE-5-CARBOXYLATE DEHYDROGENASE 2, ISOFORM A-RELATED"/>
    <property type="match status" value="1"/>
</dbReference>
<evidence type="ECO:0000259" key="9">
    <source>
        <dbReference type="Pfam" id="PF14748"/>
    </source>
</evidence>
<evidence type="ECO:0000256" key="2">
    <source>
        <dbReference type="ARBA" id="ARBA00005525"/>
    </source>
</evidence>
<dbReference type="InterPro" id="IPR036291">
    <property type="entry name" value="NAD(P)-bd_dom_sf"/>
</dbReference>
<comment type="pathway">
    <text evidence="1">Amino-acid degradation; L-proline degradation into L-glutamate; L-glutamate from L-proline: step 2/2.</text>
</comment>
<keyword evidence="4" id="KW-0560">Oxidoreductase</keyword>
<evidence type="ECO:0000256" key="1">
    <source>
        <dbReference type="ARBA" id="ARBA00004786"/>
    </source>
</evidence>
<feature type="domain" description="Pyrroline-5-carboxylate reductase dimerisation" evidence="9">
    <location>
        <begin position="701"/>
        <end position="803"/>
    </location>
</feature>
<name>A0ABR4HJR0_9EURO</name>
<dbReference type="InterPro" id="IPR016163">
    <property type="entry name" value="Ald_DH_C"/>
</dbReference>
<dbReference type="Proteomes" id="UP001610334">
    <property type="component" value="Unassembled WGS sequence"/>
</dbReference>
<dbReference type="InterPro" id="IPR029036">
    <property type="entry name" value="P5CR_dimer"/>
</dbReference>
<dbReference type="EMBL" id="JBFXLT010000030">
    <property type="protein sequence ID" value="KAL2814977.1"/>
    <property type="molecule type" value="Genomic_DNA"/>
</dbReference>